<dbReference type="EMBL" id="ASRX01000017">
    <property type="protein sequence ID" value="EYF06328.1"/>
    <property type="molecule type" value="Genomic_DNA"/>
</dbReference>
<sequence>MVLMLLTTVAGVLMCLALLSEARYAFSAGQPLDVGELTSLKPGEDLANRYIRATGLLGTSGAIHYGRAAEGDSFRVAPVAGNPQLWVEIRVPEGFEGPRFVPPTTFAGRLVPIGEAGVRHAGVVAQVREQTEVAIPPDAWLLIDGSSPRSSRWAVALVALFLAFAGWNAVGVARVLRRVKDRRVEA</sequence>
<proteinExistence type="predicted"/>
<comment type="caution">
    <text evidence="2">The sequence shown here is derived from an EMBL/GenBank/DDBJ whole genome shotgun (WGS) entry which is preliminary data.</text>
</comment>
<evidence type="ECO:0000256" key="1">
    <source>
        <dbReference type="SAM" id="Phobius"/>
    </source>
</evidence>
<dbReference type="Proteomes" id="UP000019678">
    <property type="component" value="Unassembled WGS sequence"/>
</dbReference>
<keyword evidence="1" id="KW-0812">Transmembrane</keyword>
<organism evidence="2 3">
    <name type="scientific">Chondromyces apiculatus DSM 436</name>
    <dbReference type="NCBI Taxonomy" id="1192034"/>
    <lineage>
        <taxon>Bacteria</taxon>
        <taxon>Pseudomonadati</taxon>
        <taxon>Myxococcota</taxon>
        <taxon>Polyangia</taxon>
        <taxon>Polyangiales</taxon>
        <taxon>Polyangiaceae</taxon>
        <taxon>Chondromyces</taxon>
    </lineage>
</organism>
<dbReference type="AlphaFoldDB" id="A0A017TAL8"/>
<reference evidence="2 3" key="1">
    <citation type="submission" date="2013-05" db="EMBL/GenBank/DDBJ databases">
        <title>Genome assembly of Chondromyces apiculatus DSM 436.</title>
        <authorList>
            <person name="Sharma G."/>
            <person name="Khatri I."/>
            <person name="Kaur C."/>
            <person name="Mayilraj S."/>
            <person name="Subramanian S."/>
        </authorList>
    </citation>
    <scope>NUCLEOTIDE SEQUENCE [LARGE SCALE GENOMIC DNA]</scope>
    <source>
        <strain evidence="2 3">DSM 436</strain>
    </source>
</reference>
<evidence type="ECO:0000313" key="2">
    <source>
        <dbReference type="EMBL" id="EYF06328.1"/>
    </source>
</evidence>
<name>A0A017TAL8_9BACT</name>
<keyword evidence="1" id="KW-1133">Transmembrane helix</keyword>
<gene>
    <name evidence="2" type="ORF">CAP_2206</name>
</gene>
<accession>A0A017TAL8</accession>
<evidence type="ECO:0000313" key="3">
    <source>
        <dbReference type="Proteomes" id="UP000019678"/>
    </source>
</evidence>
<keyword evidence="3" id="KW-1185">Reference proteome</keyword>
<evidence type="ECO:0008006" key="4">
    <source>
        <dbReference type="Google" id="ProtNLM"/>
    </source>
</evidence>
<keyword evidence="1" id="KW-0472">Membrane</keyword>
<feature type="transmembrane region" description="Helical" evidence="1">
    <location>
        <begin position="153"/>
        <end position="176"/>
    </location>
</feature>
<protein>
    <recommendedName>
        <fullName evidence="4">SURF1-like protein</fullName>
    </recommendedName>
</protein>